<evidence type="ECO:0000313" key="2">
    <source>
        <dbReference type="EMBL" id="QDS69808.1"/>
    </source>
</evidence>
<reference evidence="2 3" key="1">
    <citation type="submission" date="2019-07" db="EMBL/GenBank/DDBJ databases">
        <title>Finished genome of Venturia effusa.</title>
        <authorList>
            <person name="Young C.A."/>
            <person name="Cox M.P."/>
            <person name="Ganley A.R.D."/>
            <person name="David W.J."/>
        </authorList>
    </citation>
    <scope>NUCLEOTIDE SEQUENCE [LARGE SCALE GENOMIC DNA]</scope>
    <source>
        <strain evidence="3">albino</strain>
    </source>
</reference>
<dbReference type="EMBL" id="CP042187">
    <property type="protein sequence ID" value="QDS69808.1"/>
    <property type="molecule type" value="Genomic_DNA"/>
</dbReference>
<evidence type="ECO:0000256" key="1">
    <source>
        <dbReference type="SAM" id="Phobius"/>
    </source>
</evidence>
<gene>
    <name evidence="2" type="ORF">FKW77_010473</name>
</gene>
<dbReference type="STRING" id="50376.A0A517L2F2"/>
<accession>A0A517L2F2</accession>
<evidence type="ECO:0000313" key="3">
    <source>
        <dbReference type="Proteomes" id="UP000316270"/>
    </source>
</evidence>
<keyword evidence="1" id="KW-0472">Membrane</keyword>
<proteinExistence type="predicted"/>
<dbReference type="AlphaFoldDB" id="A0A517L2F2"/>
<dbReference type="Proteomes" id="UP000316270">
    <property type="component" value="Chromosome 3"/>
</dbReference>
<keyword evidence="3" id="KW-1185">Reference proteome</keyword>
<organism evidence="2 3">
    <name type="scientific">Venturia effusa</name>
    <dbReference type="NCBI Taxonomy" id="50376"/>
    <lineage>
        <taxon>Eukaryota</taxon>
        <taxon>Fungi</taxon>
        <taxon>Dikarya</taxon>
        <taxon>Ascomycota</taxon>
        <taxon>Pezizomycotina</taxon>
        <taxon>Dothideomycetes</taxon>
        <taxon>Pleosporomycetidae</taxon>
        <taxon>Venturiales</taxon>
        <taxon>Venturiaceae</taxon>
        <taxon>Venturia</taxon>
    </lineage>
</organism>
<feature type="transmembrane region" description="Helical" evidence="1">
    <location>
        <begin position="16"/>
        <end position="33"/>
    </location>
</feature>
<protein>
    <submittedName>
        <fullName evidence="2">Uncharacterized protein</fullName>
    </submittedName>
</protein>
<keyword evidence="1" id="KW-1133">Transmembrane helix</keyword>
<sequence length="68" mass="7801">MTLWSWYTGLPQKTRIIAGVGVMAYAAGALYLSDRAEEKFGLKATEDDKERLRKAIPRITTVERDRER</sequence>
<dbReference type="OrthoDB" id="2555959at2759"/>
<keyword evidence="1" id="KW-0812">Transmembrane</keyword>
<name>A0A517L2F2_9PEZI</name>